<keyword evidence="2" id="KW-0489">Methyltransferase</keyword>
<keyword evidence="3" id="KW-0808">Transferase</keyword>
<dbReference type="Proteomes" id="UP000466442">
    <property type="component" value="Unassembled WGS sequence"/>
</dbReference>
<name>A0A8S9Y0X0_APOLU</name>
<comment type="caution">
    <text evidence="6">The sequence shown here is derived from an EMBL/GenBank/DDBJ whole genome shotgun (WGS) entry which is preliminary data.</text>
</comment>
<dbReference type="AlphaFoldDB" id="A0A8S9Y0X0"/>
<dbReference type="FunFam" id="3.40.50.150:FF:000110">
    <property type="entry name" value="methyltransferase-like protein 13 isoform X1"/>
    <property type="match status" value="1"/>
</dbReference>
<dbReference type="PANTHER" id="PTHR12176">
    <property type="entry name" value="SAM-DEPENDENT METHYLTRANSFERASE SUPERFAMILY PROTEIN"/>
    <property type="match status" value="1"/>
</dbReference>
<dbReference type="GO" id="GO:0008168">
    <property type="term" value="F:methyltransferase activity"/>
    <property type="evidence" value="ECO:0007669"/>
    <property type="project" value="UniProtKB-KW"/>
</dbReference>
<dbReference type="InterPro" id="IPR013216">
    <property type="entry name" value="Methyltransf_11"/>
</dbReference>
<dbReference type="GO" id="GO:0032259">
    <property type="term" value="P:methylation"/>
    <property type="evidence" value="ECO:0007669"/>
    <property type="project" value="UniProtKB-KW"/>
</dbReference>
<dbReference type="PANTHER" id="PTHR12176:SF78">
    <property type="entry name" value="EEF1A LYSINE AND N-TERMINAL METHYLTRANSFERASE"/>
    <property type="match status" value="1"/>
</dbReference>
<dbReference type="Gene3D" id="3.40.50.150">
    <property type="entry name" value="Vaccinia Virus protein VP39"/>
    <property type="match status" value="2"/>
</dbReference>
<dbReference type="OrthoDB" id="411785at2759"/>
<protein>
    <recommendedName>
        <fullName evidence="5">Methyltransferase type 11 domain-containing protein</fullName>
    </recommendedName>
</protein>
<evidence type="ECO:0000256" key="4">
    <source>
        <dbReference type="ARBA" id="ARBA00023268"/>
    </source>
</evidence>
<accession>A0A8S9Y0X0</accession>
<evidence type="ECO:0000313" key="7">
    <source>
        <dbReference type="Proteomes" id="UP000466442"/>
    </source>
</evidence>
<dbReference type="CDD" id="cd02440">
    <property type="entry name" value="AdoMet_MTases"/>
    <property type="match status" value="2"/>
</dbReference>
<dbReference type="SUPFAM" id="SSF53335">
    <property type="entry name" value="S-adenosyl-L-methionine-dependent methyltransferases"/>
    <property type="match status" value="2"/>
</dbReference>
<reference evidence="6" key="1">
    <citation type="journal article" date="2021" name="Mol. Ecol. Resour.">
        <title>Apolygus lucorum genome provides insights into omnivorousness and mesophyll feeding.</title>
        <authorList>
            <person name="Liu Y."/>
            <person name="Liu H."/>
            <person name="Wang H."/>
            <person name="Huang T."/>
            <person name="Liu B."/>
            <person name="Yang B."/>
            <person name="Yin L."/>
            <person name="Li B."/>
            <person name="Zhang Y."/>
            <person name="Zhang S."/>
            <person name="Jiang F."/>
            <person name="Zhang X."/>
            <person name="Ren Y."/>
            <person name="Wang B."/>
            <person name="Wang S."/>
            <person name="Lu Y."/>
            <person name="Wu K."/>
            <person name="Fan W."/>
            <person name="Wang G."/>
        </authorList>
    </citation>
    <scope>NUCLEOTIDE SEQUENCE</scope>
    <source>
        <strain evidence="6">12Hb</strain>
    </source>
</reference>
<keyword evidence="7" id="KW-1185">Reference proteome</keyword>
<gene>
    <name evidence="6" type="ORF">GE061_009227</name>
</gene>
<evidence type="ECO:0000313" key="6">
    <source>
        <dbReference type="EMBL" id="KAF6214484.1"/>
    </source>
</evidence>
<dbReference type="InterPro" id="IPR029063">
    <property type="entry name" value="SAM-dependent_MTases_sf"/>
</dbReference>
<dbReference type="InterPro" id="IPR051419">
    <property type="entry name" value="Lys/N-term_MeTrsfase_sf"/>
</dbReference>
<sequence length="673" mass="75731">MDLLPSKSFEFSTTDYWEAFFKLRGSKSFEWYGEYPELSSHLHKYMKPKETILVVGCGNSKLSADLYDVGYRNITNIDISKTVIKQMKSLHSETRPDMIFDEMDALNMSFGNENFNVVFDKGTLDALFSDDKPETRERVNKFINEIDRVLRVGGRYIVVSLLQQHILKFLLDSFIDKGWMIRVCRCFDAEDKTFKEQGVKPLPVFIVVCTKFKKLPNSRSIIEFSNTPDVLAARVDDPNKILNTVLDAQQMAIVCAGLQRSSSAGREIIFEVGKGDIASARYTVYIVDKINLIPKTSGAIVQSYAAFIVPQGRETEWAFGCPEGRQYLVNEANVDRLAVITLNRGHVFTSMDEVKDELSSIVSDFAPVNLKSKIAFLSMGGDVGVRKEICHGDSEISGKYVVEEVQVDGGGTMRRLYFLSAKNIIQSEAKVRVVKTRRGHERVIVDTTSLCCTHHSFMVMGVIAVQKPSQVLVIGLGGGSLCSYLRKVLPKTVVTAVELDPEMKEVATKYFGLIEDKQLLIYIQDGLEFIRDASKEGKQYDAIMFDVDNKDIITGLSCPPPSFLEPEILKLVNSILNPNGVFILNLVTRDLKLSLDIRKRLLDVFSTIGSFKLDDDLNEIIYCFPNKTDFSTVMMEGSSKFKDIVKQKKLESVDCIEVTKLMGLLRVDVEKDV</sequence>
<dbReference type="Pfam" id="PF08241">
    <property type="entry name" value="Methyltransf_11"/>
    <property type="match status" value="1"/>
</dbReference>
<evidence type="ECO:0000259" key="5">
    <source>
        <dbReference type="Pfam" id="PF08241"/>
    </source>
</evidence>
<evidence type="ECO:0000256" key="3">
    <source>
        <dbReference type="ARBA" id="ARBA00022679"/>
    </source>
</evidence>
<keyword evidence="4" id="KW-0511">Multifunctional enzyme</keyword>
<proteinExistence type="inferred from homology"/>
<evidence type="ECO:0000256" key="2">
    <source>
        <dbReference type="ARBA" id="ARBA00022603"/>
    </source>
</evidence>
<comment type="similarity">
    <text evidence="1">Belongs to the methyltransferase superfamily.</text>
</comment>
<evidence type="ECO:0000256" key="1">
    <source>
        <dbReference type="ARBA" id="ARBA00008361"/>
    </source>
</evidence>
<dbReference type="EMBL" id="WIXP02000002">
    <property type="protein sequence ID" value="KAF6214484.1"/>
    <property type="molecule type" value="Genomic_DNA"/>
</dbReference>
<dbReference type="Pfam" id="PF01564">
    <property type="entry name" value="Spermine_synth"/>
    <property type="match status" value="1"/>
</dbReference>
<organism evidence="6 7">
    <name type="scientific">Apolygus lucorum</name>
    <name type="common">Small green plant bug</name>
    <name type="synonym">Lygocoris lucorum</name>
    <dbReference type="NCBI Taxonomy" id="248454"/>
    <lineage>
        <taxon>Eukaryota</taxon>
        <taxon>Metazoa</taxon>
        <taxon>Ecdysozoa</taxon>
        <taxon>Arthropoda</taxon>
        <taxon>Hexapoda</taxon>
        <taxon>Insecta</taxon>
        <taxon>Pterygota</taxon>
        <taxon>Neoptera</taxon>
        <taxon>Paraneoptera</taxon>
        <taxon>Hemiptera</taxon>
        <taxon>Heteroptera</taxon>
        <taxon>Panheteroptera</taxon>
        <taxon>Cimicomorpha</taxon>
        <taxon>Miridae</taxon>
        <taxon>Mirini</taxon>
        <taxon>Apolygus</taxon>
    </lineage>
</organism>
<feature type="domain" description="Methyltransferase type 11" evidence="5">
    <location>
        <begin position="53"/>
        <end position="158"/>
    </location>
</feature>